<comment type="caution">
    <text evidence="1">The sequence shown here is derived from an EMBL/GenBank/DDBJ whole genome shotgun (WGS) entry which is preliminary data.</text>
</comment>
<dbReference type="Proteomes" id="UP000324222">
    <property type="component" value="Unassembled WGS sequence"/>
</dbReference>
<evidence type="ECO:0000313" key="1">
    <source>
        <dbReference type="EMBL" id="MPC75641.1"/>
    </source>
</evidence>
<protein>
    <submittedName>
        <fullName evidence="1">Uncharacterized protein</fullName>
    </submittedName>
</protein>
<evidence type="ECO:0000313" key="2">
    <source>
        <dbReference type="Proteomes" id="UP000324222"/>
    </source>
</evidence>
<gene>
    <name evidence="1" type="ORF">E2C01_070034</name>
</gene>
<proteinExistence type="predicted"/>
<name>A0A5B7HRM7_PORTR</name>
<reference evidence="1 2" key="1">
    <citation type="submission" date="2019-05" db="EMBL/GenBank/DDBJ databases">
        <title>Another draft genome of Portunus trituberculatus and its Hox gene families provides insights of decapod evolution.</title>
        <authorList>
            <person name="Jeong J.-H."/>
            <person name="Song I."/>
            <person name="Kim S."/>
            <person name="Choi T."/>
            <person name="Kim D."/>
            <person name="Ryu S."/>
            <person name="Kim W."/>
        </authorList>
    </citation>
    <scope>NUCLEOTIDE SEQUENCE [LARGE SCALE GENOMIC DNA]</scope>
    <source>
        <tissue evidence="1">Muscle</tissue>
    </source>
</reference>
<organism evidence="1 2">
    <name type="scientific">Portunus trituberculatus</name>
    <name type="common">Swimming crab</name>
    <name type="synonym">Neptunus trituberculatus</name>
    <dbReference type="NCBI Taxonomy" id="210409"/>
    <lineage>
        <taxon>Eukaryota</taxon>
        <taxon>Metazoa</taxon>
        <taxon>Ecdysozoa</taxon>
        <taxon>Arthropoda</taxon>
        <taxon>Crustacea</taxon>
        <taxon>Multicrustacea</taxon>
        <taxon>Malacostraca</taxon>
        <taxon>Eumalacostraca</taxon>
        <taxon>Eucarida</taxon>
        <taxon>Decapoda</taxon>
        <taxon>Pleocyemata</taxon>
        <taxon>Brachyura</taxon>
        <taxon>Eubrachyura</taxon>
        <taxon>Portunoidea</taxon>
        <taxon>Portunidae</taxon>
        <taxon>Portuninae</taxon>
        <taxon>Portunus</taxon>
    </lineage>
</organism>
<sequence>MRRAKFVFLADLPHPTPAPSSLAPSLPPSLALTAVNHRLFYSWPHKVASSSTTNQWAAFFTQAFFRGEVDI</sequence>
<accession>A0A5B7HRM7</accession>
<dbReference type="AlphaFoldDB" id="A0A5B7HRM7"/>
<dbReference type="EMBL" id="VSRR010041568">
    <property type="protein sequence ID" value="MPC75641.1"/>
    <property type="molecule type" value="Genomic_DNA"/>
</dbReference>
<keyword evidence="2" id="KW-1185">Reference proteome</keyword>